<proteinExistence type="predicted"/>
<dbReference type="PaxDb" id="121845-A0A1S3DCE3"/>
<dbReference type="Proteomes" id="UP000079169">
    <property type="component" value="Unplaced"/>
</dbReference>
<evidence type="ECO:0000313" key="3">
    <source>
        <dbReference type="RefSeq" id="XP_008478935.2"/>
    </source>
</evidence>
<evidence type="ECO:0000313" key="2">
    <source>
        <dbReference type="Proteomes" id="UP000079169"/>
    </source>
</evidence>
<protein>
    <submittedName>
        <fullName evidence="3">Protein halfway-like</fullName>
    </submittedName>
</protein>
<dbReference type="GeneID" id="103515769"/>
<dbReference type="STRING" id="121845.A0A1S3DCE3"/>
<dbReference type="AlphaFoldDB" id="A0A1S3DCE3"/>
<organism evidence="2 3">
    <name type="scientific">Diaphorina citri</name>
    <name type="common">Asian citrus psyllid</name>
    <dbReference type="NCBI Taxonomy" id="121845"/>
    <lineage>
        <taxon>Eukaryota</taxon>
        <taxon>Metazoa</taxon>
        <taxon>Ecdysozoa</taxon>
        <taxon>Arthropoda</taxon>
        <taxon>Hexapoda</taxon>
        <taxon>Insecta</taxon>
        <taxon>Pterygota</taxon>
        <taxon>Neoptera</taxon>
        <taxon>Paraneoptera</taxon>
        <taxon>Hemiptera</taxon>
        <taxon>Sternorrhyncha</taxon>
        <taxon>Psylloidea</taxon>
        <taxon>Psyllidae</taxon>
        <taxon>Diaphorininae</taxon>
        <taxon>Diaphorina</taxon>
    </lineage>
</organism>
<feature type="region of interest" description="Disordered" evidence="1">
    <location>
        <begin position="237"/>
        <end position="261"/>
    </location>
</feature>
<dbReference type="Gene3D" id="3.80.10.10">
    <property type="entry name" value="Ribonuclease Inhibitor"/>
    <property type="match status" value="1"/>
</dbReference>
<dbReference type="RefSeq" id="XP_008478935.2">
    <property type="nucleotide sequence ID" value="XM_008480713.2"/>
</dbReference>
<keyword evidence="2" id="KW-1185">Reference proteome</keyword>
<gene>
    <name evidence="3" type="primary">LOC103515769</name>
</gene>
<evidence type="ECO:0000256" key="1">
    <source>
        <dbReference type="SAM" id="MobiDB-lite"/>
    </source>
</evidence>
<dbReference type="SUPFAM" id="SSF52058">
    <property type="entry name" value="L domain-like"/>
    <property type="match status" value="1"/>
</dbReference>
<reference evidence="3" key="1">
    <citation type="submission" date="2025-08" db="UniProtKB">
        <authorList>
            <consortium name="RefSeq"/>
        </authorList>
    </citation>
    <scope>IDENTIFICATION</scope>
</reference>
<accession>A0A1S3DCE3</accession>
<name>A0A1S3DCE3_DIACI</name>
<dbReference type="KEGG" id="dci:103515769"/>
<dbReference type="InterPro" id="IPR032675">
    <property type="entry name" value="LRR_dom_sf"/>
</dbReference>
<sequence length="365" mass="41607">MFSEGPRRVASSDLKGLECFRKAPEECPPLNNTQSSRCRKFGSAIYCCHIDSEHQLIEGLHSSVKPNEKITALHIRNISLVRLEVNIPEWRYLMSLSITDGNITQILGILESSHISCLNLSSNYIQETDPLLISELANLVRLDMSNNNMTLVPTLSPSLLKFEIDLSNNKYINCSNILDMMRQVPGEQLRFDNRAQTSCCSSRHQKCGPVFSLNGTRNRHKDDPTFSDFLQLHGKDVSKLLPPSNEDREEKGDGDEDESNNQIAHADISDMETWLIAHKHHIADVSDLLCSNYKEPVIHLDPTQICVTPRDWTDYIYYIITGEILVFLLLLGKVSYDYWVFRTAGYLPWPASKMPKMPCDWVFET</sequence>